<dbReference type="PANTHER" id="PTHR37451">
    <property type="entry name" value="MARVEL DOMAIN"/>
    <property type="match status" value="1"/>
</dbReference>
<accession>A0AAE1C8Z7</accession>
<evidence type="ECO:0000256" key="4">
    <source>
        <dbReference type="ARBA" id="ARBA00023136"/>
    </source>
</evidence>
<evidence type="ECO:0000259" key="6">
    <source>
        <dbReference type="Pfam" id="PF01284"/>
    </source>
</evidence>
<organism evidence="7 8">
    <name type="scientific">Podospora appendiculata</name>
    <dbReference type="NCBI Taxonomy" id="314037"/>
    <lineage>
        <taxon>Eukaryota</taxon>
        <taxon>Fungi</taxon>
        <taxon>Dikarya</taxon>
        <taxon>Ascomycota</taxon>
        <taxon>Pezizomycotina</taxon>
        <taxon>Sordariomycetes</taxon>
        <taxon>Sordariomycetidae</taxon>
        <taxon>Sordariales</taxon>
        <taxon>Podosporaceae</taxon>
        <taxon>Podospora</taxon>
    </lineage>
</organism>
<feature type="transmembrane region" description="Helical" evidence="5">
    <location>
        <begin position="43"/>
        <end position="62"/>
    </location>
</feature>
<reference evidence="7" key="1">
    <citation type="journal article" date="2023" name="Mol. Phylogenet. Evol.">
        <title>Genome-scale phylogeny and comparative genomics of the fungal order Sordariales.</title>
        <authorList>
            <person name="Hensen N."/>
            <person name="Bonometti L."/>
            <person name="Westerberg I."/>
            <person name="Brannstrom I.O."/>
            <person name="Guillou S."/>
            <person name="Cros-Aarteil S."/>
            <person name="Calhoun S."/>
            <person name="Haridas S."/>
            <person name="Kuo A."/>
            <person name="Mondo S."/>
            <person name="Pangilinan J."/>
            <person name="Riley R."/>
            <person name="LaButti K."/>
            <person name="Andreopoulos B."/>
            <person name="Lipzen A."/>
            <person name="Chen C."/>
            <person name="Yan M."/>
            <person name="Daum C."/>
            <person name="Ng V."/>
            <person name="Clum A."/>
            <person name="Steindorff A."/>
            <person name="Ohm R.A."/>
            <person name="Martin F."/>
            <person name="Silar P."/>
            <person name="Natvig D.O."/>
            <person name="Lalanne C."/>
            <person name="Gautier V."/>
            <person name="Ament-Velasquez S.L."/>
            <person name="Kruys A."/>
            <person name="Hutchinson M.I."/>
            <person name="Powell A.J."/>
            <person name="Barry K."/>
            <person name="Miller A.N."/>
            <person name="Grigoriev I.V."/>
            <person name="Debuchy R."/>
            <person name="Gladieux P."/>
            <person name="Hiltunen Thoren M."/>
            <person name="Johannesson H."/>
        </authorList>
    </citation>
    <scope>NUCLEOTIDE SEQUENCE</scope>
    <source>
        <strain evidence="7">CBS 314.62</strain>
    </source>
</reference>
<feature type="transmembrane region" description="Helical" evidence="5">
    <location>
        <begin position="12"/>
        <end position="31"/>
    </location>
</feature>
<dbReference type="Pfam" id="PF01284">
    <property type="entry name" value="MARVEL"/>
    <property type="match status" value="1"/>
</dbReference>
<sequence length="252" mass="27536">MGFDLALPLRITQGVFSFAVLALSIYVANWYNTATLSSSPSQINFLVFAGLWSLVSIAAIEVAPRFFPRASNPYIFLGIEFTNMVFWFSGFVALAVFLSKLLFCRGSVCAAAQADTAFAAFMFLAWSATVGLLAKDVFKSGFRKPTAVGGAGFGFGSRAPALPGGISGPYYSDEETVAVWLPWKQHQYRDYLPPLDMVRVKRSVVWDTRIDIPVTRPGKWVGDEWLGGKTDEGWVSIELEGKGVRTTTGDGN</sequence>
<dbReference type="InterPro" id="IPR008253">
    <property type="entry name" value="Marvel"/>
</dbReference>
<feature type="domain" description="MARVEL" evidence="6">
    <location>
        <begin position="7"/>
        <end position="131"/>
    </location>
</feature>
<evidence type="ECO:0000256" key="2">
    <source>
        <dbReference type="ARBA" id="ARBA00022692"/>
    </source>
</evidence>
<protein>
    <submittedName>
        <fullName evidence="7">Membrane-associating domain-containing protein</fullName>
    </submittedName>
</protein>
<keyword evidence="4 5" id="KW-0472">Membrane</keyword>
<reference evidence="7" key="2">
    <citation type="submission" date="2023-06" db="EMBL/GenBank/DDBJ databases">
        <authorList>
            <consortium name="Lawrence Berkeley National Laboratory"/>
            <person name="Haridas S."/>
            <person name="Hensen N."/>
            <person name="Bonometti L."/>
            <person name="Westerberg I."/>
            <person name="Brannstrom I.O."/>
            <person name="Guillou S."/>
            <person name="Cros-Aarteil S."/>
            <person name="Calhoun S."/>
            <person name="Kuo A."/>
            <person name="Mondo S."/>
            <person name="Pangilinan J."/>
            <person name="Riley R."/>
            <person name="Labutti K."/>
            <person name="Andreopoulos B."/>
            <person name="Lipzen A."/>
            <person name="Chen C."/>
            <person name="Yanf M."/>
            <person name="Daum C."/>
            <person name="Ng V."/>
            <person name="Clum A."/>
            <person name="Steindorff A."/>
            <person name="Ohm R."/>
            <person name="Martin F."/>
            <person name="Silar P."/>
            <person name="Natvig D."/>
            <person name="Lalanne C."/>
            <person name="Gautier V."/>
            <person name="Ament-Velasquez S.L."/>
            <person name="Kruys A."/>
            <person name="Hutchinson M.I."/>
            <person name="Powell A.J."/>
            <person name="Barry K."/>
            <person name="Miller A.N."/>
            <person name="Grigoriev I.V."/>
            <person name="Debuchy R."/>
            <person name="Gladieux P."/>
            <person name="Thoren M.H."/>
            <person name="Johannesson H."/>
        </authorList>
    </citation>
    <scope>NUCLEOTIDE SEQUENCE</scope>
    <source>
        <strain evidence="7">CBS 314.62</strain>
    </source>
</reference>
<evidence type="ECO:0000256" key="5">
    <source>
        <dbReference type="SAM" id="Phobius"/>
    </source>
</evidence>
<comment type="subcellular location">
    <subcellularLocation>
        <location evidence="1">Membrane</location>
        <topology evidence="1">Multi-pass membrane protein</topology>
    </subcellularLocation>
</comment>
<dbReference type="GO" id="GO:0016020">
    <property type="term" value="C:membrane"/>
    <property type="evidence" value="ECO:0007669"/>
    <property type="project" value="UniProtKB-SubCell"/>
</dbReference>
<dbReference type="AlphaFoldDB" id="A0AAE1C8Z7"/>
<proteinExistence type="predicted"/>
<evidence type="ECO:0000256" key="1">
    <source>
        <dbReference type="ARBA" id="ARBA00004141"/>
    </source>
</evidence>
<gene>
    <name evidence="7" type="ORF">B0T22DRAFT_483446</name>
</gene>
<dbReference type="Proteomes" id="UP001270362">
    <property type="component" value="Unassembled WGS sequence"/>
</dbReference>
<feature type="transmembrane region" description="Helical" evidence="5">
    <location>
        <begin position="74"/>
        <end position="97"/>
    </location>
</feature>
<keyword evidence="2 5" id="KW-0812">Transmembrane</keyword>
<evidence type="ECO:0000313" key="8">
    <source>
        <dbReference type="Proteomes" id="UP001270362"/>
    </source>
</evidence>
<name>A0AAE1C8Z7_9PEZI</name>
<comment type="caution">
    <text evidence="7">The sequence shown here is derived from an EMBL/GenBank/DDBJ whole genome shotgun (WGS) entry which is preliminary data.</text>
</comment>
<feature type="transmembrane region" description="Helical" evidence="5">
    <location>
        <begin position="117"/>
        <end position="134"/>
    </location>
</feature>
<keyword evidence="3 5" id="KW-1133">Transmembrane helix</keyword>
<evidence type="ECO:0000313" key="7">
    <source>
        <dbReference type="EMBL" id="KAK3683605.1"/>
    </source>
</evidence>
<keyword evidence="8" id="KW-1185">Reference proteome</keyword>
<dbReference type="PANTHER" id="PTHR37451:SF5">
    <property type="entry name" value="MARVEL DOMAIN-CONTAINING PROTEIN"/>
    <property type="match status" value="1"/>
</dbReference>
<evidence type="ECO:0000256" key="3">
    <source>
        <dbReference type="ARBA" id="ARBA00022989"/>
    </source>
</evidence>
<dbReference type="EMBL" id="JAULSO010000004">
    <property type="protein sequence ID" value="KAK3683605.1"/>
    <property type="molecule type" value="Genomic_DNA"/>
</dbReference>